<dbReference type="CDD" id="cd05301">
    <property type="entry name" value="GDH"/>
    <property type="match status" value="1"/>
</dbReference>
<evidence type="ECO:0000256" key="1">
    <source>
        <dbReference type="ARBA" id="ARBA00023002"/>
    </source>
</evidence>
<dbReference type="Pfam" id="PF02826">
    <property type="entry name" value="2-Hacid_dh_C"/>
    <property type="match status" value="1"/>
</dbReference>
<dbReference type="Gene3D" id="3.40.50.720">
    <property type="entry name" value="NAD(P)-binding Rossmann-like Domain"/>
    <property type="match status" value="2"/>
</dbReference>
<dbReference type="PATRIC" id="fig|1698259.3.peg.492"/>
<proteinExistence type="inferred from homology"/>
<dbReference type="SUPFAM" id="SSF51735">
    <property type="entry name" value="NAD(P)-binding Rossmann-fold domains"/>
    <property type="match status" value="1"/>
</dbReference>
<reference evidence="6 7" key="1">
    <citation type="journal article" date="2016" name="Sci. Rep.">
        <title>Metabolic traits of an uncultured archaeal lineage -MSBL1- from brine pools of the Red Sea.</title>
        <authorList>
            <person name="Mwirichia R."/>
            <person name="Alam I."/>
            <person name="Rashid M."/>
            <person name="Vinu M."/>
            <person name="Ba-Alawi W."/>
            <person name="Anthony Kamau A."/>
            <person name="Kamanda Ngugi D."/>
            <person name="Goker M."/>
            <person name="Klenk H.P."/>
            <person name="Bajic V."/>
            <person name="Stingl U."/>
        </authorList>
    </citation>
    <scope>NUCLEOTIDE SEQUENCE [LARGE SCALE GENOMIC DNA]</scope>
    <source>
        <strain evidence="6">SCGC-AAA259A05</strain>
    </source>
</reference>
<evidence type="ECO:0000256" key="2">
    <source>
        <dbReference type="ARBA" id="ARBA00023027"/>
    </source>
</evidence>
<dbReference type="InterPro" id="IPR029753">
    <property type="entry name" value="D-isomer_DH_CS"/>
</dbReference>
<dbReference type="Proteomes" id="UP000070163">
    <property type="component" value="Unassembled WGS sequence"/>
</dbReference>
<dbReference type="GO" id="GO:0016618">
    <property type="term" value="F:hydroxypyruvate reductase [NAD(P)H] activity"/>
    <property type="evidence" value="ECO:0007669"/>
    <property type="project" value="TreeGrafter"/>
</dbReference>
<name>A0A133U2T1_9EURY</name>
<comment type="similarity">
    <text evidence="3">Belongs to the D-isomer specific 2-hydroxyacid dehydrogenase family.</text>
</comment>
<organism evidence="6 7">
    <name type="scientific">candidate division MSBL1 archaeon SCGC-AAA259A05</name>
    <dbReference type="NCBI Taxonomy" id="1698259"/>
    <lineage>
        <taxon>Archaea</taxon>
        <taxon>Methanobacteriati</taxon>
        <taxon>Methanobacteriota</taxon>
        <taxon>candidate division MSBL1</taxon>
    </lineage>
</organism>
<dbReference type="GO" id="GO:0005829">
    <property type="term" value="C:cytosol"/>
    <property type="evidence" value="ECO:0007669"/>
    <property type="project" value="TreeGrafter"/>
</dbReference>
<keyword evidence="2" id="KW-0520">NAD</keyword>
<dbReference type="InterPro" id="IPR050223">
    <property type="entry name" value="D-isomer_2-hydroxyacid_DH"/>
</dbReference>
<evidence type="ECO:0000259" key="5">
    <source>
        <dbReference type="Pfam" id="PF02826"/>
    </source>
</evidence>
<gene>
    <name evidence="6" type="ORF">AKJ57_06865</name>
</gene>
<dbReference type="PROSITE" id="PS00670">
    <property type="entry name" value="D_2_HYDROXYACID_DH_2"/>
    <property type="match status" value="1"/>
</dbReference>
<dbReference type="InterPro" id="IPR036291">
    <property type="entry name" value="NAD(P)-bd_dom_sf"/>
</dbReference>
<protein>
    <submittedName>
        <fullName evidence="6">Glyoxylate reductase</fullName>
    </submittedName>
</protein>
<dbReference type="InterPro" id="IPR006139">
    <property type="entry name" value="D-isomer_2_OHA_DH_cat_dom"/>
</dbReference>
<sequence>MADIFVSRRIFQEVIDMLKEKGHDVEVNDSSRILPQEELIEKTRGKEGLICLLNDTIDEKFLDACPDLKVVSNVAVGYDNIDVDAATDRGVIVTNTPGVLTDTTADLAFTLLMSAARRIPEADRYSREDKYEGWELMQPHVGVDVYGKTLGIVGMGRIGQAIAKRAHKGFDMNIIYTDIERRKGVEEEFGAKYVGFDEILKKSQFITIHVPLTPETEGMFGGEEFERMNDDAILVNAARGPIIDEDALAKAIKNDQLRGAAIDTFEDEPDVNSKLAEIEEFVVLTPHIGSASLETRLKMVKMAVENMIAGLKGKEPRNIINEGVL</sequence>
<feature type="domain" description="D-isomer specific 2-hydroxyacid dehydrogenase NAD-binding" evidence="5">
    <location>
        <begin position="110"/>
        <end position="289"/>
    </location>
</feature>
<evidence type="ECO:0000256" key="3">
    <source>
        <dbReference type="RuleBase" id="RU003719"/>
    </source>
</evidence>
<comment type="caution">
    <text evidence="6">The sequence shown here is derived from an EMBL/GenBank/DDBJ whole genome shotgun (WGS) entry which is preliminary data.</text>
</comment>
<dbReference type="InterPro" id="IPR029752">
    <property type="entry name" value="D-isomer_DH_CS1"/>
</dbReference>
<dbReference type="InterPro" id="IPR006140">
    <property type="entry name" value="D-isomer_DH_NAD-bd"/>
</dbReference>
<evidence type="ECO:0000313" key="7">
    <source>
        <dbReference type="Proteomes" id="UP000070163"/>
    </source>
</evidence>
<keyword evidence="7" id="KW-1185">Reference proteome</keyword>
<evidence type="ECO:0000259" key="4">
    <source>
        <dbReference type="Pfam" id="PF00389"/>
    </source>
</evidence>
<evidence type="ECO:0000313" key="6">
    <source>
        <dbReference type="EMBL" id="KXA88491.1"/>
    </source>
</evidence>
<dbReference type="Pfam" id="PF00389">
    <property type="entry name" value="2-Hacid_dh"/>
    <property type="match status" value="1"/>
</dbReference>
<dbReference type="PANTHER" id="PTHR10996:SF283">
    <property type="entry name" value="GLYOXYLATE_HYDROXYPYRUVATE REDUCTASE B"/>
    <property type="match status" value="1"/>
</dbReference>
<dbReference type="PROSITE" id="PS00065">
    <property type="entry name" value="D_2_HYDROXYACID_DH_1"/>
    <property type="match status" value="1"/>
</dbReference>
<dbReference type="PROSITE" id="PS00671">
    <property type="entry name" value="D_2_HYDROXYACID_DH_3"/>
    <property type="match status" value="1"/>
</dbReference>
<dbReference type="GO" id="GO:0030267">
    <property type="term" value="F:glyoxylate reductase (NADPH) activity"/>
    <property type="evidence" value="ECO:0007669"/>
    <property type="project" value="TreeGrafter"/>
</dbReference>
<dbReference type="EMBL" id="LHXJ01000157">
    <property type="protein sequence ID" value="KXA88491.1"/>
    <property type="molecule type" value="Genomic_DNA"/>
</dbReference>
<dbReference type="SUPFAM" id="SSF52283">
    <property type="entry name" value="Formate/glycerate dehydrogenase catalytic domain-like"/>
    <property type="match status" value="1"/>
</dbReference>
<feature type="domain" description="D-isomer specific 2-hydroxyacid dehydrogenase catalytic" evidence="4">
    <location>
        <begin position="4"/>
        <end position="321"/>
    </location>
</feature>
<keyword evidence="1 3" id="KW-0560">Oxidoreductase</keyword>
<dbReference type="FunFam" id="3.40.50.720:FF:000462">
    <property type="entry name" value="Glyoxylate reductase (NADP+)"/>
    <property type="match status" value="1"/>
</dbReference>
<dbReference type="PANTHER" id="PTHR10996">
    <property type="entry name" value="2-HYDROXYACID DEHYDROGENASE-RELATED"/>
    <property type="match status" value="1"/>
</dbReference>
<dbReference type="GO" id="GO:0051287">
    <property type="term" value="F:NAD binding"/>
    <property type="evidence" value="ECO:0007669"/>
    <property type="project" value="InterPro"/>
</dbReference>
<dbReference type="AlphaFoldDB" id="A0A133U2T1"/>
<accession>A0A133U2T1</accession>